<evidence type="ECO:0000313" key="2">
    <source>
        <dbReference type="Proteomes" id="UP000887013"/>
    </source>
</evidence>
<gene>
    <name evidence="1" type="ORF">NPIL_39161</name>
</gene>
<name>A0A8X6TDW6_NEPPI</name>
<comment type="caution">
    <text evidence="1">The sequence shown here is derived from an EMBL/GenBank/DDBJ whole genome shotgun (WGS) entry which is preliminary data.</text>
</comment>
<accession>A0A8X6TDW6</accession>
<reference evidence="1" key="1">
    <citation type="submission" date="2020-08" db="EMBL/GenBank/DDBJ databases">
        <title>Multicomponent nature underlies the extraordinary mechanical properties of spider dragline silk.</title>
        <authorList>
            <person name="Kono N."/>
            <person name="Nakamura H."/>
            <person name="Mori M."/>
            <person name="Yoshida Y."/>
            <person name="Ohtoshi R."/>
            <person name="Malay A.D."/>
            <person name="Moran D.A.P."/>
            <person name="Tomita M."/>
            <person name="Numata K."/>
            <person name="Arakawa K."/>
        </authorList>
    </citation>
    <scope>NUCLEOTIDE SEQUENCE</scope>
</reference>
<dbReference type="EMBL" id="BMAW01006149">
    <property type="protein sequence ID" value="GFS97532.1"/>
    <property type="molecule type" value="Genomic_DNA"/>
</dbReference>
<sequence length="100" mass="11815">MKRFCVSLLTVLNEPSLYAFTHRNFRPYNEGSIREATKPKGRVVEKTERQTFHLRHFSPTERGAIPFKPLTPLTRVSFDLRCNKFSSRLRQRQSNEDIEC</sequence>
<dbReference type="Proteomes" id="UP000887013">
    <property type="component" value="Unassembled WGS sequence"/>
</dbReference>
<organism evidence="1 2">
    <name type="scientific">Nephila pilipes</name>
    <name type="common">Giant wood spider</name>
    <name type="synonym">Nephila maculata</name>
    <dbReference type="NCBI Taxonomy" id="299642"/>
    <lineage>
        <taxon>Eukaryota</taxon>
        <taxon>Metazoa</taxon>
        <taxon>Ecdysozoa</taxon>
        <taxon>Arthropoda</taxon>
        <taxon>Chelicerata</taxon>
        <taxon>Arachnida</taxon>
        <taxon>Araneae</taxon>
        <taxon>Araneomorphae</taxon>
        <taxon>Entelegynae</taxon>
        <taxon>Araneoidea</taxon>
        <taxon>Nephilidae</taxon>
        <taxon>Nephila</taxon>
    </lineage>
</organism>
<keyword evidence="2" id="KW-1185">Reference proteome</keyword>
<protein>
    <submittedName>
        <fullName evidence="1">Uncharacterized protein</fullName>
    </submittedName>
</protein>
<evidence type="ECO:0000313" key="1">
    <source>
        <dbReference type="EMBL" id="GFS97532.1"/>
    </source>
</evidence>
<dbReference type="AlphaFoldDB" id="A0A8X6TDW6"/>
<proteinExistence type="predicted"/>